<comment type="similarity">
    <text evidence="1 9">Belongs to the alkaline phosphatase family.</text>
</comment>
<dbReference type="AlphaFoldDB" id="A0A098S9A0"/>
<comment type="cofactor">
    <cofactor evidence="8">
        <name>Zn(2+)</name>
        <dbReference type="ChEBI" id="CHEBI:29105"/>
    </cofactor>
    <text evidence="8">Binds 2 Zn(2+) ions.</text>
</comment>
<dbReference type="EMBL" id="JPOS01000020">
    <property type="protein sequence ID" value="KGE88213.1"/>
    <property type="molecule type" value="Genomic_DNA"/>
</dbReference>
<dbReference type="RefSeq" id="WP_044219532.1">
    <property type="nucleotide sequence ID" value="NZ_JBKAGJ010000007.1"/>
</dbReference>
<sequence length="364" mass="39524">MKKLLFLLATILVVQSCNNSYQQMAIRKKPKNVILLIGDGMGLTQMSTAFYYQDKTPSFTRFQHIGLHQNEPTDATITDSAAGATAFSTGYKSYNSAIGVDKDTIARETILEMAAARGQATGVIATSSITHATPASFFAHVENRGMADEIAAQLPAAPVDFFAGGGIEFFARRKDGKNYLDSLAAYGYLMDTTALAKPAAWDYSKKYGYLLASDGMPKMSEGRGDFLPEATAMAIDFLSEDKDGFFLMVEGSQIDWGGHANDGDYIIEEVKDFDKAIDAALNFAEKDGNTLVIVTADHETGGMSLSAAEVRMQRTYEHINPTFSTGGHSATLIPVYAYGPGAAKFMGIYQNNDIFGLMLQALRW</sequence>
<feature type="binding site" evidence="8">
    <location>
        <position position="297"/>
    </location>
    <ligand>
        <name>Zn(2+)</name>
        <dbReference type="ChEBI" id="CHEBI:29105"/>
        <label>2</label>
    </ligand>
</feature>
<gene>
    <name evidence="10" type="ORF">IX84_10380</name>
</gene>
<comment type="caution">
    <text evidence="10">The sequence shown here is derived from an EMBL/GenBank/DDBJ whole genome shotgun (WGS) entry which is preliminary data.</text>
</comment>
<dbReference type="SUPFAM" id="SSF53649">
    <property type="entry name" value="Alkaline phosphatase-like"/>
    <property type="match status" value="1"/>
</dbReference>
<dbReference type="GO" id="GO:0046872">
    <property type="term" value="F:metal ion binding"/>
    <property type="evidence" value="ECO:0007669"/>
    <property type="project" value="UniProtKB-KW"/>
</dbReference>
<keyword evidence="3 8" id="KW-0479">Metal-binding</keyword>
<dbReference type="PRINTS" id="PR00113">
    <property type="entry name" value="ALKPHPHTASE"/>
</dbReference>
<keyword evidence="2" id="KW-0597">Phosphoprotein</keyword>
<evidence type="ECO:0000256" key="4">
    <source>
        <dbReference type="ARBA" id="ARBA00022801"/>
    </source>
</evidence>
<dbReference type="SMART" id="SM00098">
    <property type="entry name" value="alkPPc"/>
    <property type="match status" value="1"/>
</dbReference>
<feature type="binding site" evidence="8">
    <location>
        <position position="298"/>
    </location>
    <ligand>
        <name>Zn(2+)</name>
        <dbReference type="ChEBI" id="CHEBI:29105"/>
        <label>2</label>
    </ligand>
</feature>
<reference evidence="10 11" key="1">
    <citation type="journal article" date="2014" name="Int. J. Syst. Evol. Microbiol.">
        <title>Phaeodactylibacter xiamenensis gen. nov., sp. nov., a member of the family Saprospiraceae isolated from the marine alga Phaeodactylum tricornutum.</title>
        <authorList>
            <person name="Chen Z.Jr."/>
            <person name="Lei X."/>
            <person name="Lai Q."/>
            <person name="Li Y."/>
            <person name="Zhang B."/>
            <person name="Zhang J."/>
            <person name="Zhang H."/>
            <person name="Yang L."/>
            <person name="Zheng W."/>
            <person name="Tian Y."/>
            <person name="Yu Z."/>
            <person name="Xu H.Jr."/>
            <person name="Zheng T."/>
        </authorList>
    </citation>
    <scope>NUCLEOTIDE SEQUENCE [LARGE SCALE GENOMIC DNA]</scope>
    <source>
        <strain evidence="10 11">KD52</strain>
    </source>
</reference>
<organism evidence="10 11">
    <name type="scientific">Phaeodactylibacter xiamenensis</name>
    <dbReference type="NCBI Taxonomy" id="1524460"/>
    <lineage>
        <taxon>Bacteria</taxon>
        <taxon>Pseudomonadati</taxon>
        <taxon>Bacteroidota</taxon>
        <taxon>Saprospiria</taxon>
        <taxon>Saprospirales</taxon>
        <taxon>Haliscomenobacteraceae</taxon>
        <taxon>Phaeodactylibacter</taxon>
    </lineage>
</organism>
<dbReference type="Proteomes" id="UP000029736">
    <property type="component" value="Unassembled WGS sequence"/>
</dbReference>
<dbReference type="STRING" id="1524460.IX84_10380"/>
<feature type="binding site" evidence="8">
    <location>
        <position position="131"/>
    </location>
    <ligand>
        <name>Mg(2+)</name>
        <dbReference type="ChEBI" id="CHEBI:18420"/>
    </ligand>
</feature>
<dbReference type="Gene3D" id="3.40.720.10">
    <property type="entry name" value="Alkaline Phosphatase, subunit A"/>
    <property type="match status" value="1"/>
</dbReference>
<evidence type="ECO:0000256" key="3">
    <source>
        <dbReference type="ARBA" id="ARBA00022723"/>
    </source>
</evidence>
<dbReference type="PROSITE" id="PS51257">
    <property type="entry name" value="PROKAR_LIPOPROTEIN"/>
    <property type="match status" value="1"/>
</dbReference>
<keyword evidence="6 8" id="KW-0460">Magnesium</keyword>
<dbReference type="Pfam" id="PF00245">
    <property type="entry name" value="Alk_phosphatase"/>
    <property type="match status" value="1"/>
</dbReference>
<evidence type="ECO:0000256" key="1">
    <source>
        <dbReference type="ARBA" id="ARBA00005984"/>
    </source>
</evidence>
<dbReference type="InterPro" id="IPR017850">
    <property type="entry name" value="Alkaline_phosphatase_core_sf"/>
</dbReference>
<evidence type="ECO:0000256" key="9">
    <source>
        <dbReference type="RuleBase" id="RU003946"/>
    </source>
</evidence>
<name>A0A098S9A0_9BACT</name>
<dbReference type="PROSITE" id="PS00123">
    <property type="entry name" value="ALKALINE_PHOSPHATASE"/>
    <property type="match status" value="1"/>
</dbReference>
<evidence type="ECO:0000256" key="7">
    <source>
        <dbReference type="PIRSR" id="PIRSR601952-1"/>
    </source>
</evidence>
<feature type="binding site" evidence="8">
    <location>
        <position position="133"/>
    </location>
    <ligand>
        <name>Mg(2+)</name>
        <dbReference type="ChEBI" id="CHEBI:18420"/>
    </ligand>
</feature>
<feature type="binding site" evidence="8">
    <location>
        <position position="39"/>
    </location>
    <ligand>
        <name>Zn(2+)</name>
        <dbReference type="ChEBI" id="CHEBI:29105"/>
        <label>2</label>
    </ligand>
</feature>
<evidence type="ECO:0000256" key="8">
    <source>
        <dbReference type="PIRSR" id="PIRSR601952-2"/>
    </source>
</evidence>
<dbReference type="PANTHER" id="PTHR11596">
    <property type="entry name" value="ALKALINE PHOSPHATASE"/>
    <property type="match status" value="1"/>
</dbReference>
<evidence type="ECO:0000256" key="6">
    <source>
        <dbReference type="ARBA" id="ARBA00022842"/>
    </source>
</evidence>
<dbReference type="CDD" id="cd16012">
    <property type="entry name" value="ALP"/>
    <property type="match status" value="1"/>
</dbReference>
<evidence type="ECO:0000256" key="5">
    <source>
        <dbReference type="ARBA" id="ARBA00022833"/>
    </source>
</evidence>
<proteinExistence type="inferred from homology"/>
<feature type="binding site" evidence="8">
    <location>
        <position position="250"/>
    </location>
    <ligand>
        <name>Mg(2+)</name>
        <dbReference type="ChEBI" id="CHEBI:18420"/>
    </ligand>
</feature>
<accession>A0A098S9A0</accession>
<feature type="binding site" evidence="8">
    <location>
        <position position="255"/>
    </location>
    <ligand>
        <name>Zn(2+)</name>
        <dbReference type="ChEBI" id="CHEBI:29105"/>
        <label>2</label>
    </ligand>
</feature>
<dbReference type="InterPro" id="IPR001952">
    <property type="entry name" value="Alkaline_phosphatase"/>
</dbReference>
<evidence type="ECO:0000313" key="10">
    <source>
        <dbReference type="EMBL" id="KGE88213.1"/>
    </source>
</evidence>
<dbReference type="PANTHER" id="PTHR11596:SF5">
    <property type="entry name" value="ALKALINE PHOSPHATASE"/>
    <property type="match status" value="1"/>
</dbReference>
<dbReference type="OrthoDB" id="9794455at2"/>
<feature type="binding site" evidence="8">
    <location>
        <position position="39"/>
    </location>
    <ligand>
        <name>Mg(2+)</name>
        <dbReference type="ChEBI" id="CHEBI:18420"/>
    </ligand>
</feature>
<dbReference type="GO" id="GO:0004035">
    <property type="term" value="F:alkaline phosphatase activity"/>
    <property type="evidence" value="ECO:0007669"/>
    <property type="project" value="TreeGrafter"/>
</dbReference>
<keyword evidence="4" id="KW-0378">Hydrolase</keyword>
<feature type="active site" description="Phosphoserine intermediate" evidence="7">
    <location>
        <position position="80"/>
    </location>
</feature>
<comment type="cofactor">
    <cofactor evidence="8">
        <name>Mg(2+)</name>
        <dbReference type="ChEBI" id="CHEBI:18420"/>
    </cofactor>
    <text evidence="8">Binds 1 Mg(2+) ion.</text>
</comment>
<evidence type="ECO:0000256" key="2">
    <source>
        <dbReference type="ARBA" id="ARBA00022553"/>
    </source>
</evidence>
<keyword evidence="5 8" id="KW-0862">Zinc</keyword>
<keyword evidence="11" id="KW-1185">Reference proteome</keyword>
<evidence type="ECO:0000313" key="11">
    <source>
        <dbReference type="Proteomes" id="UP000029736"/>
    </source>
</evidence>
<dbReference type="InterPro" id="IPR018299">
    <property type="entry name" value="Alkaline_phosphatase_AS"/>
</dbReference>
<feature type="binding site" evidence="8">
    <location>
        <position position="259"/>
    </location>
    <ligand>
        <name>Zn(2+)</name>
        <dbReference type="ChEBI" id="CHEBI:29105"/>
        <label>2</label>
    </ligand>
</feature>
<protein>
    <submittedName>
        <fullName evidence="10">Alkaline phosphatase</fullName>
    </submittedName>
</protein>